<evidence type="ECO:0000256" key="3">
    <source>
        <dbReference type="ARBA" id="ARBA00023125"/>
    </source>
</evidence>
<dbReference type="EMBL" id="CP032093">
    <property type="protein sequence ID" value="AXY01559.1"/>
    <property type="molecule type" value="Genomic_DNA"/>
</dbReference>
<dbReference type="InterPro" id="IPR025166">
    <property type="entry name" value="Integrase_DNA_bind_dom"/>
</dbReference>
<sequence length="426" mass="49469">MLTVKEIKGLKPKKTPYYTWDKSGERGKGRLGVQVMPSGSVNFKFRYFKDSKPTFIQLGKMPGMSLALARDLCKEYGDLLSLGIDPKEELEKRAREKSQKEREANEIGSFEQLIKLHAEHKKTEGKRSYQDEMKKIVDNVFPYLDIKRKAKDFKAEDFIHILSIPIESGHAAKSNKIRSILHAAFNFGRFYDNDPAYKNRNTKFGISGNPIADIPKQTRAEKAGTHFLSWEEVEKLLWDMDHRYADLDFAFQTRQAIKLCFHLGGQRPYEVVTLEWSDINFLDKYLTVQQGNFKTNIPHVIPLTKTAINILHDLKSNATQNSPYVFYKKTNPLEHMPTNSIAQALLTYKSRTKEVRPFIGRDFRRTVKTLGATIKLSKEIRDRIQGHAFSDVSSKHYDMYEYLDEKRAALEVWEKELNERIEKFTQ</sequence>
<dbReference type="InterPro" id="IPR038488">
    <property type="entry name" value="Integrase_DNA-bd_sf"/>
</dbReference>
<evidence type="ECO:0000256" key="2">
    <source>
        <dbReference type="ARBA" id="ARBA00022908"/>
    </source>
</evidence>
<dbReference type="PROSITE" id="PS51898">
    <property type="entry name" value="TYR_RECOMBINASE"/>
    <property type="match status" value="1"/>
</dbReference>
<dbReference type="Gene3D" id="1.10.443.10">
    <property type="entry name" value="Intergrase catalytic core"/>
    <property type="match status" value="1"/>
</dbReference>
<comment type="similarity">
    <text evidence="1">Belongs to the 'phage' integrase family.</text>
</comment>
<feature type="domain" description="Tyr recombinase" evidence="5">
    <location>
        <begin position="223"/>
        <end position="411"/>
    </location>
</feature>
<dbReference type="InterPro" id="IPR050808">
    <property type="entry name" value="Phage_Integrase"/>
</dbReference>
<dbReference type="Proteomes" id="UP000262832">
    <property type="component" value="Chromosome I"/>
</dbReference>
<gene>
    <name evidence="6" type="ORF">D1115_10750</name>
</gene>
<dbReference type="Pfam" id="PF13356">
    <property type="entry name" value="Arm-DNA-bind_3"/>
    <property type="match status" value="1"/>
</dbReference>
<accession>A0ABN5PEC9</accession>
<dbReference type="Gene3D" id="1.10.150.130">
    <property type="match status" value="1"/>
</dbReference>
<evidence type="ECO:0000313" key="7">
    <source>
        <dbReference type="Proteomes" id="UP000262832"/>
    </source>
</evidence>
<keyword evidence="7" id="KW-1185">Reference proteome</keyword>
<dbReference type="InterPro" id="IPR010998">
    <property type="entry name" value="Integrase_recombinase_N"/>
</dbReference>
<evidence type="ECO:0000259" key="5">
    <source>
        <dbReference type="PROSITE" id="PS51898"/>
    </source>
</evidence>
<organism evidence="6 7">
    <name type="scientific">Vibrio alfacsensis</name>
    <dbReference type="NCBI Taxonomy" id="1074311"/>
    <lineage>
        <taxon>Bacteria</taxon>
        <taxon>Pseudomonadati</taxon>
        <taxon>Pseudomonadota</taxon>
        <taxon>Gammaproteobacteria</taxon>
        <taxon>Vibrionales</taxon>
        <taxon>Vibrionaceae</taxon>
        <taxon>Vibrio</taxon>
    </lineage>
</organism>
<keyword evidence="4" id="KW-0233">DNA recombination</keyword>
<keyword evidence="3" id="KW-0238">DNA-binding</keyword>
<dbReference type="Gene3D" id="3.30.160.390">
    <property type="entry name" value="Integrase, DNA-binding domain"/>
    <property type="match status" value="1"/>
</dbReference>
<dbReference type="CDD" id="cd00801">
    <property type="entry name" value="INT_P4_C"/>
    <property type="match status" value="1"/>
</dbReference>
<evidence type="ECO:0000313" key="6">
    <source>
        <dbReference type="EMBL" id="AXY01559.1"/>
    </source>
</evidence>
<dbReference type="RefSeq" id="WP_128811321.1">
    <property type="nucleotide sequence ID" value="NZ_CP032093.1"/>
</dbReference>
<dbReference type="InterPro" id="IPR002104">
    <property type="entry name" value="Integrase_catalytic"/>
</dbReference>
<proteinExistence type="inferred from homology"/>
<name>A0ABN5PEC9_9VIBR</name>
<keyword evidence="2" id="KW-0229">DNA integration</keyword>
<dbReference type="PANTHER" id="PTHR30629">
    <property type="entry name" value="PROPHAGE INTEGRASE"/>
    <property type="match status" value="1"/>
</dbReference>
<protein>
    <submittedName>
        <fullName evidence="6">Site-specific integrase</fullName>
    </submittedName>
</protein>
<dbReference type="InterPro" id="IPR011010">
    <property type="entry name" value="DNA_brk_join_enz"/>
</dbReference>
<dbReference type="SUPFAM" id="SSF56349">
    <property type="entry name" value="DNA breaking-rejoining enzymes"/>
    <property type="match status" value="1"/>
</dbReference>
<evidence type="ECO:0000256" key="1">
    <source>
        <dbReference type="ARBA" id="ARBA00008857"/>
    </source>
</evidence>
<evidence type="ECO:0000256" key="4">
    <source>
        <dbReference type="ARBA" id="ARBA00023172"/>
    </source>
</evidence>
<dbReference type="Pfam" id="PF00589">
    <property type="entry name" value="Phage_integrase"/>
    <property type="match status" value="1"/>
</dbReference>
<dbReference type="PANTHER" id="PTHR30629:SF2">
    <property type="entry name" value="PROPHAGE INTEGRASE INTS-RELATED"/>
    <property type="match status" value="1"/>
</dbReference>
<reference evidence="6 7" key="1">
    <citation type="submission" date="2018-08" db="EMBL/GenBank/DDBJ databases">
        <title>Genomic taxonomy of the Vibrionaceae family.</title>
        <authorList>
            <person name="Gomez-Gil B."/>
            <person name="Tanaka M."/>
            <person name="Sawabe T."/>
            <person name="Enciso-Ibarra K."/>
        </authorList>
    </citation>
    <scope>NUCLEOTIDE SEQUENCE [LARGE SCALE GENOMIC DNA]</scope>
    <source>
        <strain evidence="6 7">CAIM 1831</strain>
    </source>
</reference>
<dbReference type="InterPro" id="IPR013762">
    <property type="entry name" value="Integrase-like_cat_sf"/>
</dbReference>